<proteinExistence type="inferred from homology"/>
<evidence type="ECO:0000313" key="8">
    <source>
        <dbReference type="Proteomes" id="UP000325081"/>
    </source>
</evidence>
<evidence type="ECO:0000256" key="4">
    <source>
        <dbReference type="ARBA" id="ARBA00023054"/>
    </source>
</evidence>
<dbReference type="EMBL" id="BKCP01003336">
    <property type="protein sequence ID" value="GER29138.1"/>
    <property type="molecule type" value="Genomic_DNA"/>
</dbReference>
<accession>A0A5A7P9G9</accession>
<evidence type="ECO:0000256" key="6">
    <source>
        <dbReference type="SAM" id="Coils"/>
    </source>
</evidence>
<evidence type="ECO:0000256" key="3">
    <source>
        <dbReference type="ARBA" id="ARBA00022782"/>
    </source>
</evidence>
<evidence type="ECO:0000256" key="5">
    <source>
        <dbReference type="ARBA" id="ARBA00023089"/>
    </source>
</evidence>
<protein>
    <submittedName>
        <fullName evidence="7">Structural maintenance of chromosomes domain-containing protein</fullName>
    </submittedName>
</protein>
<dbReference type="GO" id="GO:0009908">
    <property type="term" value="P:flower development"/>
    <property type="evidence" value="ECO:0007669"/>
    <property type="project" value="UniProtKB-KW"/>
</dbReference>
<dbReference type="GO" id="GO:0006355">
    <property type="term" value="P:regulation of DNA-templated transcription"/>
    <property type="evidence" value="ECO:0007669"/>
    <property type="project" value="InterPro"/>
</dbReference>
<keyword evidence="2" id="KW-0217">Developmental protein</keyword>
<reference evidence="8" key="1">
    <citation type="journal article" date="2019" name="Curr. Biol.">
        <title>Genome Sequence of Striga asiatica Provides Insight into the Evolution of Plant Parasitism.</title>
        <authorList>
            <person name="Yoshida S."/>
            <person name="Kim S."/>
            <person name="Wafula E.K."/>
            <person name="Tanskanen J."/>
            <person name="Kim Y.M."/>
            <person name="Honaas L."/>
            <person name="Yang Z."/>
            <person name="Spallek T."/>
            <person name="Conn C.E."/>
            <person name="Ichihashi Y."/>
            <person name="Cheong K."/>
            <person name="Cui S."/>
            <person name="Der J.P."/>
            <person name="Gundlach H."/>
            <person name="Jiao Y."/>
            <person name="Hori C."/>
            <person name="Ishida J.K."/>
            <person name="Kasahara H."/>
            <person name="Kiba T."/>
            <person name="Kim M.S."/>
            <person name="Koo N."/>
            <person name="Laohavisit A."/>
            <person name="Lee Y.H."/>
            <person name="Lumba S."/>
            <person name="McCourt P."/>
            <person name="Mortimer J.C."/>
            <person name="Mutuku J.M."/>
            <person name="Nomura T."/>
            <person name="Sasaki-Sekimoto Y."/>
            <person name="Seto Y."/>
            <person name="Wang Y."/>
            <person name="Wakatake T."/>
            <person name="Sakakibara H."/>
            <person name="Demura T."/>
            <person name="Yamaguchi S."/>
            <person name="Yoneyama K."/>
            <person name="Manabe R.I."/>
            <person name="Nelson D.C."/>
            <person name="Schulman A.H."/>
            <person name="Timko M.P."/>
            <person name="dePamphilis C.W."/>
            <person name="Choi D."/>
            <person name="Shirasu K."/>
        </authorList>
    </citation>
    <scope>NUCLEOTIDE SEQUENCE [LARGE SCALE GENOMIC DNA]</scope>
    <source>
        <strain evidence="8">cv. UVA1</strain>
    </source>
</reference>
<feature type="coiled-coil region" evidence="6">
    <location>
        <begin position="539"/>
        <end position="639"/>
    </location>
</feature>
<dbReference type="Proteomes" id="UP000325081">
    <property type="component" value="Unassembled WGS sequence"/>
</dbReference>
<keyword evidence="5" id="KW-0287">Flowering</keyword>
<dbReference type="InterPro" id="IPR040353">
    <property type="entry name" value="FLX/FLX-like"/>
</dbReference>
<dbReference type="OrthoDB" id="1928946at2759"/>
<dbReference type="PANTHER" id="PTHR33405">
    <property type="entry name" value="PROTEIN FLX-LIKE 2"/>
    <property type="match status" value="1"/>
</dbReference>
<comment type="caution">
    <text evidence="7">The sequence shown here is derived from an EMBL/GenBank/DDBJ whole genome shotgun (WGS) entry which is preliminary data.</text>
</comment>
<dbReference type="InterPro" id="IPR036093">
    <property type="entry name" value="NAC_dom_sf"/>
</dbReference>
<name>A0A5A7P9G9_STRAF</name>
<dbReference type="AlphaFoldDB" id="A0A5A7P9G9"/>
<dbReference type="PANTHER" id="PTHR33405:SF7">
    <property type="entry name" value="PROTEIN FLX-LIKE 1"/>
    <property type="match status" value="1"/>
</dbReference>
<evidence type="ECO:0000256" key="2">
    <source>
        <dbReference type="ARBA" id="ARBA00022473"/>
    </source>
</evidence>
<organism evidence="7 8">
    <name type="scientific">Striga asiatica</name>
    <name type="common">Asiatic witchweed</name>
    <name type="synonym">Buchnera asiatica</name>
    <dbReference type="NCBI Taxonomy" id="4170"/>
    <lineage>
        <taxon>Eukaryota</taxon>
        <taxon>Viridiplantae</taxon>
        <taxon>Streptophyta</taxon>
        <taxon>Embryophyta</taxon>
        <taxon>Tracheophyta</taxon>
        <taxon>Spermatophyta</taxon>
        <taxon>Magnoliopsida</taxon>
        <taxon>eudicotyledons</taxon>
        <taxon>Gunneridae</taxon>
        <taxon>Pentapetalae</taxon>
        <taxon>asterids</taxon>
        <taxon>lamiids</taxon>
        <taxon>Lamiales</taxon>
        <taxon>Orobanchaceae</taxon>
        <taxon>Buchnereae</taxon>
        <taxon>Striga</taxon>
    </lineage>
</organism>
<dbReference type="GO" id="GO:0030154">
    <property type="term" value="P:cell differentiation"/>
    <property type="evidence" value="ECO:0007669"/>
    <property type="project" value="UniProtKB-KW"/>
</dbReference>
<evidence type="ECO:0000313" key="7">
    <source>
        <dbReference type="EMBL" id="GER29138.1"/>
    </source>
</evidence>
<keyword evidence="8" id="KW-1185">Reference proteome</keyword>
<dbReference type="SUPFAM" id="SSF101941">
    <property type="entry name" value="NAC domain"/>
    <property type="match status" value="1"/>
</dbReference>
<sequence length="714" mass="79404">MSARNRGPPIPTKGFPHSGMLQSLVHEPPFPRGLRGVPHMQLHDEMREAAVSPANLLCVCVFLDLLWSDENGIPAEGIVGVGVVMVSTYLLSGFCFHPTDQELVLYYFKRKRSFTPREMTDWVLHEYQILDQQLAAEGIQRSITSRISLNSGFQRGFRGLGTPSASSIQNKKPGELVNYIEPPLLFFSDSPVFPMPLSLPPMHARWRDTYVLYKLFQKNGPSPKHGAQCGAPFNEADWDDQSRAITVAAANDDLSMFHEYGGVGGQENMLVLLVQGWMLRDAWQQKAHLTASVLPLLDGDGRISVASPRSAENVRWGEGDGFHHRESTPIIGKSSLVYHHHAREVAGDKDLAKPRISTLDPLLQQVKLVFSLFEDSRTPIVEKIMSARNRGPPVPPKGVPHSGMLQPPVHEPPFPRGLRGVSHMQLHDEMREAHYNLSGPRQPLPPHPAIIEERLAAQHDDIQTLLGDNQRLAATHVALRQELEAAQHELQRADKYAHALHAEKDLEMRDLYEKSIKLENEFQGVNAMRSELMQVHMHIKELTGARQELTAQVQMMTQDLGRVTSDLKQVPAVKAEIERLKNELEQARSSLEHEKKSFAESYEHGKVMESNLITMAREMEKLRAELASVEKRAAAAATAAAASGNSGLSYNPNYSNPESAYPGYPANPYPAGYGMPPANTMHPVPAGVEGYHPQYGSAPVAWGAYDTQRAQVPR</sequence>
<comment type="similarity">
    <text evidence="1">Belongs to the FLX family.</text>
</comment>
<keyword evidence="3" id="KW-0221">Differentiation</keyword>
<evidence type="ECO:0000256" key="1">
    <source>
        <dbReference type="ARBA" id="ARBA00005405"/>
    </source>
</evidence>
<feature type="coiled-coil region" evidence="6">
    <location>
        <begin position="469"/>
        <end position="496"/>
    </location>
</feature>
<keyword evidence="4 6" id="KW-0175">Coiled coil</keyword>
<gene>
    <name evidence="7" type="ORF">STAS_04978</name>
</gene>
<dbReference type="GO" id="GO:0003677">
    <property type="term" value="F:DNA binding"/>
    <property type="evidence" value="ECO:0007669"/>
    <property type="project" value="InterPro"/>
</dbReference>